<comment type="caution">
    <text evidence="4">The sequence shown here is derived from an EMBL/GenBank/DDBJ whole genome shotgun (WGS) entry which is preliminary data.</text>
</comment>
<evidence type="ECO:0000256" key="1">
    <source>
        <dbReference type="SAM" id="MobiDB-lite"/>
    </source>
</evidence>
<feature type="domain" description="Ice-binding protein C-terminal" evidence="3">
    <location>
        <begin position="140"/>
        <end position="164"/>
    </location>
</feature>
<feature type="signal peptide" evidence="2">
    <location>
        <begin position="1"/>
        <end position="21"/>
    </location>
</feature>
<dbReference type="STRING" id="1219043.SCH01S_19_00050"/>
<evidence type="ECO:0000313" key="5">
    <source>
        <dbReference type="Proteomes" id="UP000033202"/>
    </source>
</evidence>
<sequence>MRGFVVPLAIAFASVSLGASAAQAKTIFIHLPTERPFGRDSALYDFTFKSRSEKFESALVFFNLNGGTRYGCGVHVGARCTLHAAGQTLTLAGLSNGVVGSFAWSQSPTFDNHPLEISIGVSLTPLALSHFDSAITLVSAVPEPATWALMIAGLGLAGAQCRRRRRTAAQRSWLSLLPRRLMPPRTTAASRADWHGTQVRVPGRARRRGSGIRSPQSSQYSVPSPAGMRARAPSTASFTVSSI</sequence>
<keyword evidence="2" id="KW-0732">Signal</keyword>
<name>A0A0E9MMP9_9SPHN</name>
<evidence type="ECO:0000256" key="2">
    <source>
        <dbReference type="SAM" id="SignalP"/>
    </source>
</evidence>
<dbReference type="Proteomes" id="UP000033202">
    <property type="component" value="Unassembled WGS sequence"/>
</dbReference>
<feature type="chain" id="PRO_5002429507" description="Ice-binding protein C-terminal domain-containing protein" evidence="2">
    <location>
        <begin position="22"/>
        <end position="243"/>
    </location>
</feature>
<gene>
    <name evidence="4" type="ORF">SCH01S_19_00050</name>
</gene>
<dbReference type="InterPro" id="IPR013424">
    <property type="entry name" value="Ice-binding_C"/>
</dbReference>
<reference evidence="4 5" key="1">
    <citation type="submission" date="2015-04" db="EMBL/GenBank/DDBJ databases">
        <title>Whole genome shotgun sequence of Sphingomonas changbaiensis NBRC 104936.</title>
        <authorList>
            <person name="Katano-Makiyama Y."/>
            <person name="Hosoyama A."/>
            <person name="Hashimoto M."/>
            <person name="Noguchi M."/>
            <person name="Tsuchikane K."/>
            <person name="Ohji S."/>
            <person name="Yamazoe A."/>
            <person name="Ichikawa N."/>
            <person name="Kimura A."/>
            <person name="Fujita N."/>
        </authorList>
    </citation>
    <scope>NUCLEOTIDE SEQUENCE [LARGE SCALE GENOMIC DNA]</scope>
    <source>
        <strain evidence="4 5">NBRC 104936</strain>
    </source>
</reference>
<dbReference type="NCBIfam" id="TIGR02595">
    <property type="entry name" value="PEP_CTERM"/>
    <property type="match status" value="1"/>
</dbReference>
<feature type="compositionally biased region" description="Low complexity" evidence="1">
    <location>
        <begin position="211"/>
        <end position="225"/>
    </location>
</feature>
<accession>A0A0E9MMP9</accession>
<feature type="region of interest" description="Disordered" evidence="1">
    <location>
        <begin position="203"/>
        <end position="243"/>
    </location>
</feature>
<evidence type="ECO:0000313" key="4">
    <source>
        <dbReference type="EMBL" id="GAO38701.1"/>
    </source>
</evidence>
<keyword evidence="5" id="KW-1185">Reference proteome</keyword>
<dbReference type="AlphaFoldDB" id="A0A0E9MMP9"/>
<dbReference type="NCBIfam" id="NF035944">
    <property type="entry name" value="PEPxxWA-CTERM"/>
    <property type="match status" value="1"/>
</dbReference>
<organism evidence="4 5">
    <name type="scientific">Sphingomonas changbaiensis NBRC 104936</name>
    <dbReference type="NCBI Taxonomy" id="1219043"/>
    <lineage>
        <taxon>Bacteria</taxon>
        <taxon>Pseudomonadati</taxon>
        <taxon>Pseudomonadota</taxon>
        <taxon>Alphaproteobacteria</taxon>
        <taxon>Sphingomonadales</taxon>
        <taxon>Sphingomonadaceae</taxon>
        <taxon>Sphingomonas</taxon>
    </lineage>
</organism>
<evidence type="ECO:0000259" key="3">
    <source>
        <dbReference type="Pfam" id="PF07589"/>
    </source>
</evidence>
<protein>
    <recommendedName>
        <fullName evidence="3">Ice-binding protein C-terminal domain-containing protein</fullName>
    </recommendedName>
</protein>
<proteinExistence type="predicted"/>
<dbReference type="EMBL" id="BBWU01000019">
    <property type="protein sequence ID" value="GAO38701.1"/>
    <property type="molecule type" value="Genomic_DNA"/>
</dbReference>
<feature type="compositionally biased region" description="Polar residues" evidence="1">
    <location>
        <begin position="234"/>
        <end position="243"/>
    </location>
</feature>
<dbReference type="Pfam" id="PF07589">
    <property type="entry name" value="PEP-CTERM"/>
    <property type="match status" value="1"/>
</dbReference>